<evidence type="ECO:0000256" key="1">
    <source>
        <dbReference type="SAM" id="Phobius"/>
    </source>
</evidence>
<gene>
    <name evidence="2" type="ORF">ACFOMG_13270</name>
</gene>
<proteinExistence type="predicted"/>
<accession>A0ABV7VU49</accession>
<evidence type="ECO:0000313" key="3">
    <source>
        <dbReference type="Proteomes" id="UP001595722"/>
    </source>
</evidence>
<protein>
    <submittedName>
        <fullName evidence="2">Uncharacterized protein</fullName>
    </submittedName>
</protein>
<comment type="caution">
    <text evidence="2">The sequence shown here is derived from an EMBL/GenBank/DDBJ whole genome shotgun (WGS) entry which is preliminary data.</text>
</comment>
<keyword evidence="1" id="KW-0472">Membrane</keyword>
<dbReference type="EMBL" id="JBHRYB010000013">
    <property type="protein sequence ID" value="MFC3681071.1"/>
    <property type="molecule type" value="Genomic_DNA"/>
</dbReference>
<keyword evidence="1" id="KW-1133">Transmembrane helix</keyword>
<organism evidence="2 3">
    <name type="scientific">Bacterioplanoides pacificum</name>
    <dbReference type="NCBI Taxonomy" id="1171596"/>
    <lineage>
        <taxon>Bacteria</taxon>
        <taxon>Pseudomonadati</taxon>
        <taxon>Pseudomonadota</taxon>
        <taxon>Gammaproteobacteria</taxon>
        <taxon>Oceanospirillales</taxon>
        <taxon>Oceanospirillaceae</taxon>
        <taxon>Bacterioplanoides</taxon>
    </lineage>
</organism>
<name>A0ABV7VU49_9GAMM</name>
<evidence type="ECO:0000313" key="2">
    <source>
        <dbReference type="EMBL" id="MFC3681071.1"/>
    </source>
</evidence>
<sequence length="100" mass="10942">MAPEHHGGMEKPGDWVVTHHKVLLPVTAVIMLAFSAFHMNADMGIATALISFVALLVDFLFLPAFLLLVDKRQLSVRDVDGAANHRRVAVAMNQATNHSQ</sequence>
<dbReference type="RefSeq" id="WP_376867251.1">
    <property type="nucleotide sequence ID" value="NZ_JBHRYB010000013.1"/>
</dbReference>
<feature type="transmembrane region" description="Helical" evidence="1">
    <location>
        <begin position="45"/>
        <end position="69"/>
    </location>
</feature>
<feature type="transmembrane region" description="Helical" evidence="1">
    <location>
        <begin position="21"/>
        <end position="39"/>
    </location>
</feature>
<keyword evidence="1" id="KW-0812">Transmembrane</keyword>
<keyword evidence="3" id="KW-1185">Reference proteome</keyword>
<dbReference type="Proteomes" id="UP001595722">
    <property type="component" value="Unassembled WGS sequence"/>
</dbReference>
<reference evidence="3" key="1">
    <citation type="journal article" date="2019" name="Int. J. Syst. Evol. Microbiol.">
        <title>The Global Catalogue of Microorganisms (GCM) 10K type strain sequencing project: providing services to taxonomists for standard genome sequencing and annotation.</title>
        <authorList>
            <consortium name="The Broad Institute Genomics Platform"/>
            <consortium name="The Broad Institute Genome Sequencing Center for Infectious Disease"/>
            <person name="Wu L."/>
            <person name="Ma J."/>
        </authorList>
    </citation>
    <scope>NUCLEOTIDE SEQUENCE [LARGE SCALE GENOMIC DNA]</scope>
    <source>
        <strain evidence="3">KCTC 42424</strain>
    </source>
</reference>